<dbReference type="AlphaFoldDB" id="A0A402C5M8"/>
<sequence>MHQPGEYCEYHGKKEQTGHHRWPSATNVGESPAKLVSDDPTGTVGKQ</sequence>
<accession>A0A402C5M8</accession>
<dbReference type="EMBL" id="BHYM01000022">
    <property type="protein sequence ID" value="GCE38852.1"/>
    <property type="molecule type" value="Genomic_DNA"/>
</dbReference>
<reference evidence="2 3" key="1">
    <citation type="submission" date="2018-11" db="EMBL/GenBank/DDBJ databases">
        <title>Microbial catabolism of amino acid.</title>
        <authorList>
            <person name="Hibi M."/>
            <person name="Ogawa J."/>
        </authorList>
    </citation>
    <scope>NUCLEOTIDE SEQUENCE [LARGE SCALE GENOMIC DNA]</scope>
    <source>
        <strain evidence="2 3">C31-06</strain>
    </source>
</reference>
<name>A0A402C5M8_RHOWR</name>
<organism evidence="2 3">
    <name type="scientific">Rhodococcus wratislaviensis</name>
    <name type="common">Tsukamurella wratislaviensis</name>
    <dbReference type="NCBI Taxonomy" id="44752"/>
    <lineage>
        <taxon>Bacteria</taxon>
        <taxon>Bacillati</taxon>
        <taxon>Actinomycetota</taxon>
        <taxon>Actinomycetes</taxon>
        <taxon>Mycobacteriales</taxon>
        <taxon>Nocardiaceae</taxon>
        <taxon>Rhodococcus</taxon>
    </lineage>
</organism>
<keyword evidence="3" id="KW-1185">Reference proteome</keyword>
<evidence type="ECO:0000313" key="3">
    <source>
        <dbReference type="Proteomes" id="UP000287519"/>
    </source>
</evidence>
<feature type="region of interest" description="Disordered" evidence="1">
    <location>
        <begin position="1"/>
        <end position="47"/>
    </location>
</feature>
<evidence type="ECO:0000256" key="1">
    <source>
        <dbReference type="SAM" id="MobiDB-lite"/>
    </source>
</evidence>
<proteinExistence type="predicted"/>
<comment type="caution">
    <text evidence="2">The sequence shown here is derived from an EMBL/GenBank/DDBJ whole genome shotgun (WGS) entry which is preliminary data.</text>
</comment>
<dbReference type="Proteomes" id="UP000287519">
    <property type="component" value="Unassembled WGS sequence"/>
</dbReference>
<feature type="compositionally biased region" description="Basic and acidic residues" evidence="1">
    <location>
        <begin position="8"/>
        <end position="18"/>
    </location>
</feature>
<protein>
    <submittedName>
        <fullName evidence="2">Uncharacterized protein</fullName>
    </submittedName>
</protein>
<gene>
    <name evidence="2" type="ORF">Rhow_002376</name>
</gene>
<evidence type="ECO:0000313" key="2">
    <source>
        <dbReference type="EMBL" id="GCE38852.1"/>
    </source>
</evidence>